<dbReference type="Proteomes" id="UP000610456">
    <property type="component" value="Unassembled WGS sequence"/>
</dbReference>
<comment type="caution">
    <text evidence="3">The sequence shown here is derived from an EMBL/GenBank/DDBJ whole genome shotgun (WGS) entry which is preliminary data.</text>
</comment>
<dbReference type="RefSeq" id="WP_189603381.1">
    <property type="nucleotide sequence ID" value="NZ_BMXB01000001.1"/>
</dbReference>
<evidence type="ECO:0000256" key="1">
    <source>
        <dbReference type="SAM" id="SignalP"/>
    </source>
</evidence>
<evidence type="ECO:0000313" key="4">
    <source>
        <dbReference type="Proteomes" id="UP000610456"/>
    </source>
</evidence>
<reference evidence="3" key="1">
    <citation type="journal article" date="2014" name="Int. J. Syst. Evol. Microbiol.">
        <title>Complete genome sequence of Corynebacterium casei LMG S-19264T (=DSM 44701T), isolated from a smear-ripened cheese.</title>
        <authorList>
            <consortium name="US DOE Joint Genome Institute (JGI-PGF)"/>
            <person name="Walter F."/>
            <person name="Albersmeier A."/>
            <person name="Kalinowski J."/>
            <person name="Ruckert C."/>
        </authorList>
    </citation>
    <scope>NUCLEOTIDE SEQUENCE</scope>
    <source>
        <strain evidence="3">KCTC 12719</strain>
    </source>
</reference>
<reference evidence="3" key="2">
    <citation type="submission" date="2020-09" db="EMBL/GenBank/DDBJ databases">
        <authorList>
            <person name="Sun Q."/>
            <person name="Kim S."/>
        </authorList>
    </citation>
    <scope>NUCLEOTIDE SEQUENCE</scope>
    <source>
        <strain evidence="3">KCTC 12719</strain>
    </source>
</reference>
<feature type="domain" description="Alginate export" evidence="2">
    <location>
        <begin position="34"/>
        <end position="405"/>
    </location>
</feature>
<accession>A0A918VTY0</accession>
<protein>
    <recommendedName>
        <fullName evidence="2">Alginate export domain-containing protein</fullName>
    </recommendedName>
</protein>
<proteinExistence type="predicted"/>
<keyword evidence="1" id="KW-0732">Signal</keyword>
<dbReference type="EMBL" id="BMXB01000001">
    <property type="protein sequence ID" value="GHA28689.1"/>
    <property type="molecule type" value="Genomic_DNA"/>
</dbReference>
<dbReference type="InterPro" id="IPR025388">
    <property type="entry name" value="Alginate_export_dom"/>
</dbReference>
<dbReference type="AlphaFoldDB" id="A0A918VTY0"/>
<gene>
    <name evidence="3" type="ORF">GCM10007103_07950</name>
</gene>
<feature type="signal peptide" evidence="1">
    <location>
        <begin position="1"/>
        <end position="23"/>
    </location>
</feature>
<evidence type="ECO:0000259" key="2">
    <source>
        <dbReference type="Pfam" id="PF13372"/>
    </source>
</evidence>
<keyword evidence="4" id="KW-1185">Reference proteome</keyword>
<dbReference type="Pfam" id="PF13372">
    <property type="entry name" value="Alginate_exp"/>
    <property type="match status" value="1"/>
</dbReference>
<evidence type="ECO:0000313" key="3">
    <source>
        <dbReference type="EMBL" id="GHA28689.1"/>
    </source>
</evidence>
<organism evidence="3 4">
    <name type="scientific">Salinimicrobium marinum</name>
    <dbReference type="NCBI Taxonomy" id="680283"/>
    <lineage>
        <taxon>Bacteria</taxon>
        <taxon>Pseudomonadati</taxon>
        <taxon>Bacteroidota</taxon>
        <taxon>Flavobacteriia</taxon>
        <taxon>Flavobacteriales</taxon>
        <taxon>Flavobacteriaceae</taxon>
        <taxon>Salinimicrobium</taxon>
    </lineage>
</organism>
<name>A0A918VTY0_9FLAO</name>
<sequence>MTRFFRISFAIAVVSLFSNVAHAQFNLDGQIVQRAEYRHGYGRLFEEGDEAAKFIAQRARLNAQYEIESFKFYVSIQDVRTWGNTPQVKLSDNYLSVHEAWAETQLFDNLTVKLGRQELNYDNFRFLGNLDWALQGRAHDFALLKYEKGAMKLHAGAGYNQNDQSLSGTLYTIPNQYKAAQFVRYENRMTNFQFSALFWNNGLQFADTDATGQILEEGVRYRQTLGLPTLKYELGNTSLSGFYYYQFGEDVVGRDLQAFDASAQVSHLIPMDSVQGNSLRLTAGIEILSGTDTNNLTGENNSFSPLYGTNHAHNGYMDLFYVGGRHENSVGLQDIFLRIRYDVNPKLFASLNGHYFRSYADVYRNGNALDKHLGYETDLALGYILNGAVSLQAGYSQVFAGDTLEYLHNVQNPADVQNWGYVMLIYRPTMKNRFIGLLF</sequence>
<feature type="chain" id="PRO_5037851856" description="Alginate export domain-containing protein" evidence="1">
    <location>
        <begin position="24"/>
        <end position="439"/>
    </location>
</feature>